<proteinExistence type="predicted"/>
<evidence type="ECO:0000313" key="1">
    <source>
        <dbReference type="EMBL" id="TDA21586.1"/>
    </source>
</evidence>
<keyword evidence="2" id="KW-1185">Reference proteome</keyword>
<sequence length="93" mass="11181">MSEERMNQGYKIIQAIPVGEVEYVLGVNIKNPDRFVTWECSGKDNYYWGHYLNDQLSAIKDLCQRTMDKVEFYQQWQEKVNQGKQRNSQERER</sequence>
<dbReference type="AlphaFoldDB" id="A0A4R4FFS5"/>
<accession>A0A4R4FFS5</accession>
<organism evidence="1 2">
    <name type="scientific">Extibacter muris</name>
    <dbReference type="NCBI Taxonomy" id="1796622"/>
    <lineage>
        <taxon>Bacteria</taxon>
        <taxon>Bacillati</taxon>
        <taxon>Bacillota</taxon>
        <taxon>Clostridia</taxon>
        <taxon>Lachnospirales</taxon>
        <taxon>Lachnospiraceae</taxon>
        <taxon>Extibacter</taxon>
    </lineage>
</organism>
<dbReference type="RefSeq" id="WP_132278048.1">
    <property type="nucleotide sequence ID" value="NZ_JAOBST010000004.1"/>
</dbReference>
<evidence type="ECO:0000313" key="2">
    <source>
        <dbReference type="Proteomes" id="UP000295710"/>
    </source>
</evidence>
<name>A0A4R4FFS5_9FIRM</name>
<reference evidence="1 2" key="1">
    <citation type="journal article" date="2016" name="Nat. Microbiol.">
        <title>The Mouse Intestinal Bacterial Collection (miBC) provides host-specific insight into cultured diversity and functional potential of the gut microbiota.</title>
        <authorList>
            <person name="Lagkouvardos I."/>
            <person name="Pukall R."/>
            <person name="Abt B."/>
            <person name="Foesel B.U."/>
            <person name="Meier-Kolthoff J.P."/>
            <person name="Kumar N."/>
            <person name="Bresciani A."/>
            <person name="Martinez I."/>
            <person name="Just S."/>
            <person name="Ziegler C."/>
            <person name="Brugiroux S."/>
            <person name="Garzetti D."/>
            <person name="Wenning M."/>
            <person name="Bui T.P."/>
            <person name="Wang J."/>
            <person name="Hugenholtz F."/>
            <person name="Plugge C.M."/>
            <person name="Peterson D.A."/>
            <person name="Hornef M.W."/>
            <person name="Baines J.F."/>
            <person name="Smidt H."/>
            <person name="Walter J."/>
            <person name="Kristiansen K."/>
            <person name="Nielsen H.B."/>
            <person name="Haller D."/>
            <person name="Overmann J."/>
            <person name="Stecher B."/>
            <person name="Clavel T."/>
        </authorList>
    </citation>
    <scope>NUCLEOTIDE SEQUENCE [LARGE SCALE GENOMIC DNA]</scope>
    <source>
        <strain evidence="1 2">DSM 28560</strain>
    </source>
</reference>
<comment type="caution">
    <text evidence="1">The sequence shown here is derived from an EMBL/GenBank/DDBJ whole genome shotgun (WGS) entry which is preliminary data.</text>
</comment>
<dbReference type="EMBL" id="SMMX01000008">
    <property type="protein sequence ID" value="TDA21586.1"/>
    <property type="molecule type" value="Genomic_DNA"/>
</dbReference>
<protein>
    <submittedName>
        <fullName evidence="1">Uncharacterized protein</fullName>
    </submittedName>
</protein>
<dbReference type="Proteomes" id="UP000295710">
    <property type="component" value="Unassembled WGS sequence"/>
</dbReference>
<gene>
    <name evidence="1" type="ORF">E1963_11395</name>
</gene>